<keyword evidence="3" id="KW-0597">Phosphoprotein</keyword>
<feature type="domain" description="Histidine kinase/HSP90-like ATPase" evidence="11">
    <location>
        <begin position="319"/>
        <end position="408"/>
    </location>
</feature>
<dbReference type="InterPro" id="IPR036890">
    <property type="entry name" value="HATPase_C_sf"/>
</dbReference>
<evidence type="ECO:0000256" key="4">
    <source>
        <dbReference type="ARBA" id="ARBA00022679"/>
    </source>
</evidence>
<feature type="domain" description="Signal transduction histidine kinase subgroup 3 dimerisation and phosphoacceptor" evidence="12">
    <location>
        <begin position="206"/>
        <end position="270"/>
    </location>
</feature>
<proteinExistence type="predicted"/>
<evidence type="ECO:0000256" key="2">
    <source>
        <dbReference type="ARBA" id="ARBA00012438"/>
    </source>
</evidence>
<keyword evidence="7" id="KW-0067">ATP-binding</keyword>
<dbReference type="EC" id="2.7.13.3" evidence="2"/>
<dbReference type="Gene3D" id="1.20.5.1930">
    <property type="match status" value="1"/>
</dbReference>
<keyword evidence="8" id="KW-0902">Two-component regulatory system</keyword>
<evidence type="ECO:0000256" key="8">
    <source>
        <dbReference type="ARBA" id="ARBA00023012"/>
    </source>
</evidence>
<feature type="transmembrane region" description="Helical" evidence="10">
    <location>
        <begin position="131"/>
        <end position="148"/>
    </location>
</feature>
<sequence length="415" mass="43176">MTETGDTADRPALPAAAWTAPVPTTSPPRDGRFRPGISDLLVCASYTGPALATAIIFDVAGTNGTGLALPLIAVIGSGMALLFRRRTPMVSLAVTGGIMVLTFSIPASFAAVATAMALFAVALYRSARHAALGLLGTSASLLAAAMLLPRSMDLVQAVQAIALLVFATLIGLNVRTRRDYLTALVDRADRLSREREHLAGIAAAAERNAIAREMHDIVSHGLAVMISLAHGSAEIAPTDPARAVHAMRQVAETGRVAVADMRRLLGVLDEGRTTGSTGALAPSPGMADVPELVELFRSAGLPVVLHSAGIPPADPGIQLVIYRVIQEGLTNALKYGRAATVVTVNAQFTAQEIIVSVTDDGQHRTVPSDHAGRGVVGMRERVTLYGGTFDAGALAGRGWSVTARFPPQKGAPWLG</sequence>
<dbReference type="EMBL" id="RBIR01000001">
    <property type="protein sequence ID" value="RKR30124.1"/>
    <property type="molecule type" value="Genomic_DNA"/>
</dbReference>
<keyword evidence="10" id="KW-0472">Membrane</keyword>
<comment type="catalytic activity">
    <reaction evidence="1">
        <text>ATP + protein L-histidine = ADP + protein N-phospho-L-histidine.</text>
        <dbReference type="EC" id="2.7.13.3"/>
    </reaction>
</comment>
<dbReference type="RefSeq" id="WP_167467830.1">
    <property type="nucleotide sequence ID" value="NZ_RBIR01000001.1"/>
</dbReference>
<keyword evidence="10" id="KW-1133">Transmembrane helix</keyword>
<keyword evidence="10" id="KW-0812">Transmembrane</keyword>
<dbReference type="GO" id="GO:0016020">
    <property type="term" value="C:membrane"/>
    <property type="evidence" value="ECO:0007669"/>
    <property type="project" value="InterPro"/>
</dbReference>
<evidence type="ECO:0000313" key="14">
    <source>
        <dbReference type="Proteomes" id="UP000276055"/>
    </source>
</evidence>
<dbReference type="GO" id="GO:0005524">
    <property type="term" value="F:ATP binding"/>
    <property type="evidence" value="ECO:0007669"/>
    <property type="project" value="UniProtKB-KW"/>
</dbReference>
<dbReference type="AlphaFoldDB" id="A0A495FLJ0"/>
<name>A0A495FLJ0_9MICC</name>
<dbReference type="InterPro" id="IPR003594">
    <property type="entry name" value="HATPase_dom"/>
</dbReference>
<dbReference type="Gene3D" id="3.30.565.10">
    <property type="entry name" value="Histidine kinase-like ATPase, C-terminal domain"/>
    <property type="match status" value="1"/>
</dbReference>
<feature type="transmembrane region" description="Helical" evidence="10">
    <location>
        <begin position="103"/>
        <end position="124"/>
    </location>
</feature>
<dbReference type="GO" id="GO:0046983">
    <property type="term" value="F:protein dimerization activity"/>
    <property type="evidence" value="ECO:0007669"/>
    <property type="project" value="InterPro"/>
</dbReference>
<dbReference type="CDD" id="cd16917">
    <property type="entry name" value="HATPase_UhpB-NarQ-NarX-like"/>
    <property type="match status" value="1"/>
</dbReference>
<dbReference type="InterPro" id="IPR011712">
    <property type="entry name" value="Sig_transdc_His_kin_sub3_dim/P"/>
</dbReference>
<evidence type="ECO:0000256" key="5">
    <source>
        <dbReference type="ARBA" id="ARBA00022741"/>
    </source>
</evidence>
<keyword evidence="5" id="KW-0547">Nucleotide-binding</keyword>
<dbReference type="InterPro" id="IPR050482">
    <property type="entry name" value="Sensor_HK_TwoCompSys"/>
</dbReference>
<feature type="transmembrane region" description="Helical" evidence="10">
    <location>
        <begin position="64"/>
        <end position="83"/>
    </location>
</feature>
<organism evidence="13 14">
    <name type="scientific">Arthrobacter oryzae</name>
    <dbReference type="NCBI Taxonomy" id="409290"/>
    <lineage>
        <taxon>Bacteria</taxon>
        <taxon>Bacillati</taxon>
        <taxon>Actinomycetota</taxon>
        <taxon>Actinomycetes</taxon>
        <taxon>Micrococcales</taxon>
        <taxon>Micrococcaceae</taxon>
        <taxon>Arthrobacter</taxon>
    </lineage>
</organism>
<evidence type="ECO:0000256" key="1">
    <source>
        <dbReference type="ARBA" id="ARBA00000085"/>
    </source>
</evidence>
<dbReference type="SUPFAM" id="SSF55874">
    <property type="entry name" value="ATPase domain of HSP90 chaperone/DNA topoisomerase II/histidine kinase"/>
    <property type="match status" value="1"/>
</dbReference>
<evidence type="ECO:0000313" key="13">
    <source>
        <dbReference type="EMBL" id="RKR30124.1"/>
    </source>
</evidence>
<feature type="compositionally biased region" description="Low complexity" evidence="9">
    <location>
        <begin position="10"/>
        <end position="23"/>
    </location>
</feature>
<dbReference type="Pfam" id="PF07730">
    <property type="entry name" value="HisKA_3"/>
    <property type="match status" value="1"/>
</dbReference>
<protein>
    <recommendedName>
        <fullName evidence="2">histidine kinase</fullName>
        <ecNumber evidence="2">2.7.13.3</ecNumber>
    </recommendedName>
</protein>
<dbReference type="Pfam" id="PF02518">
    <property type="entry name" value="HATPase_c"/>
    <property type="match status" value="1"/>
</dbReference>
<evidence type="ECO:0000256" key="6">
    <source>
        <dbReference type="ARBA" id="ARBA00022777"/>
    </source>
</evidence>
<evidence type="ECO:0000256" key="3">
    <source>
        <dbReference type="ARBA" id="ARBA00022553"/>
    </source>
</evidence>
<feature type="region of interest" description="Disordered" evidence="9">
    <location>
        <begin position="1"/>
        <end position="29"/>
    </location>
</feature>
<evidence type="ECO:0000256" key="10">
    <source>
        <dbReference type="SAM" id="Phobius"/>
    </source>
</evidence>
<comment type="caution">
    <text evidence="13">The sequence shown here is derived from an EMBL/GenBank/DDBJ whole genome shotgun (WGS) entry which is preliminary data.</text>
</comment>
<accession>A0A495FLJ0</accession>
<reference evidence="13 14" key="1">
    <citation type="submission" date="2018-10" db="EMBL/GenBank/DDBJ databases">
        <title>Genomic Encyclopedia of Type Strains, Phase IV (KMG-IV): sequencing the most valuable type-strain genomes for metagenomic binning, comparative biology and taxonomic classification.</title>
        <authorList>
            <person name="Goeker M."/>
        </authorList>
    </citation>
    <scope>NUCLEOTIDE SEQUENCE [LARGE SCALE GENOMIC DNA]</scope>
    <source>
        <strain evidence="13 14">DSM 25586</strain>
    </source>
</reference>
<keyword evidence="6 13" id="KW-0418">Kinase</keyword>
<evidence type="ECO:0000259" key="12">
    <source>
        <dbReference type="Pfam" id="PF07730"/>
    </source>
</evidence>
<evidence type="ECO:0000256" key="7">
    <source>
        <dbReference type="ARBA" id="ARBA00022840"/>
    </source>
</evidence>
<feature type="transmembrane region" description="Helical" evidence="10">
    <location>
        <begin position="154"/>
        <end position="174"/>
    </location>
</feature>
<dbReference type="GO" id="GO:0000155">
    <property type="term" value="F:phosphorelay sensor kinase activity"/>
    <property type="evidence" value="ECO:0007669"/>
    <property type="project" value="InterPro"/>
</dbReference>
<dbReference type="PANTHER" id="PTHR24421:SF10">
    <property type="entry name" value="NITRATE_NITRITE SENSOR PROTEIN NARQ"/>
    <property type="match status" value="1"/>
</dbReference>
<dbReference type="PANTHER" id="PTHR24421">
    <property type="entry name" value="NITRATE/NITRITE SENSOR PROTEIN NARX-RELATED"/>
    <property type="match status" value="1"/>
</dbReference>
<evidence type="ECO:0000259" key="11">
    <source>
        <dbReference type="Pfam" id="PF02518"/>
    </source>
</evidence>
<evidence type="ECO:0000256" key="9">
    <source>
        <dbReference type="SAM" id="MobiDB-lite"/>
    </source>
</evidence>
<dbReference type="Proteomes" id="UP000276055">
    <property type="component" value="Unassembled WGS sequence"/>
</dbReference>
<gene>
    <name evidence="13" type="ORF">C8D78_0443</name>
</gene>
<keyword evidence="4" id="KW-0808">Transferase</keyword>